<feature type="compositionally biased region" description="Basic and acidic residues" evidence="1">
    <location>
        <begin position="40"/>
        <end position="49"/>
    </location>
</feature>
<feature type="region of interest" description="Disordered" evidence="1">
    <location>
        <begin position="1"/>
        <end position="207"/>
    </location>
</feature>
<accession>V4RBK4</accession>
<dbReference type="InterPro" id="IPR019632">
    <property type="entry name" value="DUF2497"/>
</dbReference>
<sequence length="269" mass="30245">MSNPNPMPEPSMEEILASIRQIIAEGEEQPPAKPRAPAPEARRRPELEAPQRPQAPQRPHAPERPQAPERPVAAAPKPAADDDDIFDLTDEMMSSPPASAIPFPQPSTAARPAPRRPEPQAEEDSSYDRFRAPREAEQEVDLEFRPMMPEPEEHEEEETTPVEAPFIQQVRSYDREQEPMQEEAEAPSLGQQRVDEPSEALLSSAAGQAVAEAFGRLTQRGPNSEGRTIEELVADMLRPMLKEWLDDNLPVLVERLVRDEIERVTRGRR</sequence>
<organism evidence="2 3">
    <name type="scientific">Lutibaculum baratangense AMV1</name>
    <dbReference type="NCBI Taxonomy" id="631454"/>
    <lineage>
        <taxon>Bacteria</taxon>
        <taxon>Pseudomonadati</taxon>
        <taxon>Pseudomonadota</taxon>
        <taxon>Alphaproteobacteria</taxon>
        <taxon>Hyphomicrobiales</taxon>
        <taxon>Tepidamorphaceae</taxon>
        <taxon>Lutibaculum</taxon>
    </lineage>
</organism>
<feature type="compositionally biased region" description="Acidic residues" evidence="1">
    <location>
        <begin position="81"/>
        <end position="90"/>
    </location>
</feature>
<evidence type="ECO:0000313" key="3">
    <source>
        <dbReference type="Proteomes" id="UP000017819"/>
    </source>
</evidence>
<evidence type="ECO:0000313" key="2">
    <source>
        <dbReference type="EMBL" id="ESR23531.1"/>
    </source>
</evidence>
<gene>
    <name evidence="2" type="ORF">N177_3599</name>
</gene>
<protein>
    <recommendedName>
        <fullName evidence="4">DUF2497 domain-containing protein</fullName>
    </recommendedName>
</protein>
<feature type="compositionally biased region" description="Low complexity" evidence="1">
    <location>
        <begin position="69"/>
        <end position="78"/>
    </location>
</feature>
<dbReference type="PATRIC" id="fig|631454.5.peg.3560"/>
<dbReference type="Pfam" id="PF10691">
    <property type="entry name" value="DUF2497"/>
    <property type="match status" value="1"/>
</dbReference>
<comment type="caution">
    <text evidence="2">The sequence shown here is derived from an EMBL/GenBank/DDBJ whole genome shotgun (WGS) entry which is preliminary data.</text>
</comment>
<keyword evidence="3" id="KW-1185">Reference proteome</keyword>
<feature type="compositionally biased region" description="Acidic residues" evidence="1">
    <location>
        <begin position="150"/>
        <end position="160"/>
    </location>
</feature>
<dbReference type="EMBL" id="AWXZ01000039">
    <property type="protein sequence ID" value="ESR23531.1"/>
    <property type="molecule type" value="Genomic_DNA"/>
</dbReference>
<evidence type="ECO:0008006" key="4">
    <source>
        <dbReference type="Google" id="ProtNLM"/>
    </source>
</evidence>
<dbReference type="STRING" id="631454.N177_3599"/>
<reference evidence="2 3" key="1">
    <citation type="journal article" date="2014" name="Genome Announc.">
        <title>Draft Genome Sequence of Lutibaculum baratangense Strain AMV1T, Isolated from a Mud Volcano in Andamans, India.</title>
        <authorList>
            <person name="Singh A."/>
            <person name="Sreenivas A."/>
            <person name="Sathyanarayana Reddy G."/>
            <person name="Pinnaka A.K."/>
            <person name="Shivaji S."/>
        </authorList>
    </citation>
    <scope>NUCLEOTIDE SEQUENCE [LARGE SCALE GENOMIC DNA]</scope>
    <source>
        <strain evidence="2 3">AMV1</strain>
    </source>
</reference>
<dbReference type="eggNOG" id="COG3827">
    <property type="taxonomic scope" value="Bacteria"/>
</dbReference>
<feature type="compositionally biased region" description="Basic and acidic residues" evidence="1">
    <location>
        <begin position="126"/>
        <end position="137"/>
    </location>
</feature>
<dbReference type="AlphaFoldDB" id="V4RBK4"/>
<name>V4RBK4_9HYPH</name>
<evidence type="ECO:0000256" key="1">
    <source>
        <dbReference type="SAM" id="MobiDB-lite"/>
    </source>
</evidence>
<dbReference type="Proteomes" id="UP000017819">
    <property type="component" value="Unassembled WGS sequence"/>
</dbReference>
<proteinExistence type="predicted"/>